<dbReference type="EMBL" id="BMKA01000001">
    <property type="protein sequence ID" value="GGA05039.1"/>
    <property type="molecule type" value="Genomic_DNA"/>
</dbReference>
<dbReference type="Proteomes" id="UP000628017">
    <property type="component" value="Unassembled WGS sequence"/>
</dbReference>
<name>A0A916QP15_9RHOB</name>
<protein>
    <recommendedName>
        <fullName evidence="3">DUF3833 domain-containing protein</fullName>
    </recommendedName>
</protein>
<dbReference type="AlphaFoldDB" id="A0A916QP15"/>
<dbReference type="InterPro" id="IPR024409">
    <property type="entry name" value="DUF3833"/>
</dbReference>
<gene>
    <name evidence="1" type="ORF">GCM10011498_00530</name>
</gene>
<keyword evidence="2" id="KW-1185">Reference proteome</keyword>
<evidence type="ECO:0000313" key="1">
    <source>
        <dbReference type="EMBL" id="GGA05039.1"/>
    </source>
</evidence>
<organism evidence="1 2">
    <name type="scientific">Neptunicoccus cionae</name>
    <dbReference type="NCBI Taxonomy" id="2035344"/>
    <lineage>
        <taxon>Bacteria</taxon>
        <taxon>Pseudomonadati</taxon>
        <taxon>Pseudomonadota</taxon>
        <taxon>Alphaproteobacteria</taxon>
        <taxon>Rhodobacterales</taxon>
        <taxon>Paracoccaceae</taxon>
        <taxon>Neptunicoccus</taxon>
    </lineage>
</organism>
<proteinExistence type="predicted"/>
<comment type="caution">
    <text evidence="1">The sequence shown here is derived from an EMBL/GenBank/DDBJ whole genome shotgun (WGS) entry which is preliminary data.</text>
</comment>
<evidence type="ECO:0008006" key="3">
    <source>
        <dbReference type="Google" id="ProtNLM"/>
    </source>
</evidence>
<dbReference type="RefSeq" id="WP_188669785.1">
    <property type="nucleotide sequence ID" value="NZ_BMKA01000001.1"/>
</dbReference>
<dbReference type="Pfam" id="PF12915">
    <property type="entry name" value="DUF3833"/>
    <property type="match status" value="1"/>
</dbReference>
<evidence type="ECO:0000313" key="2">
    <source>
        <dbReference type="Proteomes" id="UP000628017"/>
    </source>
</evidence>
<accession>A0A916QP15</accession>
<reference evidence="1" key="1">
    <citation type="journal article" date="2014" name="Int. J. Syst. Evol. Microbiol.">
        <title>Complete genome sequence of Corynebacterium casei LMG S-19264T (=DSM 44701T), isolated from a smear-ripened cheese.</title>
        <authorList>
            <consortium name="US DOE Joint Genome Institute (JGI-PGF)"/>
            <person name="Walter F."/>
            <person name="Albersmeier A."/>
            <person name="Kalinowski J."/>
            <person name="Ruckert C."/>
        </authorList>
    </citation>
    <scope>NUCLEOTIDE SEQUENCE</scope>
    <source>
        <strain evidence="1">CGMCC 1.15880</strain>
    </source>
</reference>
<sequence>MPDLILFALGACVVLVLFWLKERSTGFQAQRPQDYLDGGPEFDIRRHLNGPMLCDGVLYGPLGRVSSRFTARMHGSWEGNTGTLVENFHYDSGTEQRREWSLTSANDGTFKATAPDVIGTGEGVQMGSAIRLKYRIKLTDSAGGHELDVTDWIYLLENGSLVNRSQMRKFGIKVAELVATIRPEPA</sequence>
<reference evidence="1" key="2">
    <citation type="submission" date="2020-09" db="EMBL/GenBank/DDBJ databases">
        <authorList>
            <person name="Sun Q."/>
            <person name="Zhou Y."/>
        </authorList>
    </citation>
    <scope>NUCLEOTIDE SEQUENCE</scope>
    <source>
        <strain evidence="1">CGMCC 1.15880</strain>
    </source>
</reference>